<dbReference type="Gene3D" id="3.40.50.1700">
    <property type="entry name" value="Glycoside hydrolase family 3 C-terminal domain"/>
    <property type="match status" value="1"/>
</dbReference>
<keyword evidence="5 9" id="KW-0326">Glycosidase</keyword>
<evidence type="ECO:0000256" key="6">
    <source>
        <dbReference type="SAM" id="MobiDB-lite"/>
    </source>
</evidence>
<dbReference type="InterPro" id="IPR050226">
    <property type="entry name" value="NagZ_Beta-hexosaminidase"/>
</dbReference>
<organism evidence="9 10">
    <name type="scientific">Plantactinospora sonchi</name>
    <dbReference type="NCBI Taxonomy" id="1544735"/>
    <lineage>
        <taxon>Bacteria</taxon>
        <taxon>Bacillati</taxon>
        <taxon>Actinomycetota</taxon>
        <taxon>Actinomycetes</taxon>
        <taxon>Micromonosporales</taxon>
        <taxon>Micromonosporaceae</taxon>
        <taxon>Plantactinospora</taxon>
    </lineage>
</organism>
<evidence type="ECO:0000256" key="4">
    <source>
        <dbReference type="ARBA" id="ARBA00022801"/>
    </source>
</evidence>
<comment type="similarity">
    <text evidence="2">Belongs to the glycosyl hydrolase 3 family.</text>
</comment>
<dbReference type="SUPFAM" id="SSF51445">
    <property type="entry name" value="(Trans)glycosidases"/>
    <property type="match status" value="1"/>
</dbReference>
<dbReference type="PANTHER" id="PTHR30480">
    <property type="entry name" value="BETA-HEXOSAMINIDASE-RELATED"/>
    <property type="match status" value="1"/>
</dbReference>
<dbReference type="Pfam" id="PF00933">
    <property type="entry name" value="Glyco_hydro_3"/>
    <property type="match status" value="1"/>
</dbReference>
<evidence type="ECO:0000259" key="8">
    <source>
        <dbReference type="Pfam" id="PF00933"/>
    </source>
</evidence>
<feature type="signal peptide" evidence="7">
    <location>
        <begin position="1"/>
        <end position="25"/>
    </location>
</feature>
<comment type="catalytic activity">
    <reaction evidence="1">
        <text>Hydrolysis of terminal non-reducing N-acetyl-D-hexosamine residues in N-acetyl-beta-D-hexosaminides.</text>
        <dbReference type="EC" id="3.2.1.52"/>
    </reaction>
</comment>
<evidence type="ECO:0000256" key="5">
    <source>
        <dbReference type="ARBA" id="ARBA00023295"/>
    </source>
</evidence>
<feature type="compositionally biased region" description="Low complexity" evidence="6">
    <location>
        <begin position="31"/>
        <end position="50"/>
    </location>
</feature>
<sequence>MSNPLRQFPLVLTTVATLIVSAACAGTSDRTAGPAPGPSASGLPTASPTPGGSPDPAAQAAELVARLGDEDLVGQVLMPYAYGDSATRVSSGSAAGNRKLAGVDTPAEMIARYRLGGLILVGFSADDPTGSNQPTTNVDSPEQVRKLTGGLQEAAGKLTAGAVPMLVGIDQEFGVVTRISDGVTNLPSAMALGAAGEPPLTEKAWRAAGGELAALGVNVDFAPSADVLSEDRSTVIGSRSYGSDPKAAGAQVGAAVRGLQGAGVAATLKHFPGHGQTAADSHKGLPVVRQDQKKLRANALPPFSAGIDAGAWLVMSGHLDVQAVDPGVPATFSRKLLIDLLRGELGFTGVLVTDAMNMAAVTDQPTGKAVVRAINAGNDLVLMPPNVTEAYDGLLAALRDGSLSRDRLVEAVTRVLTLKFRLAGRTAPELDTLNSQEHQEAARQVAAAAVTVLRGDCTAAPVAGPVTVTSSGGRDRTRELLTEALTRAGVKVVPSGGTVVHLVGYGDGVGDLRGDATVTVGMDTPYLLGRARSKVLLATYSSTAASMTALAEVLAGRAKPTGRSPVPVSGLPRSTCTAR</sequence>
<gene>
    <name evidence="9" type="ORF">V1633_27625</name>
</gene>
<keyword evidence="4 9" id="KW-0378">Hydrolase</keyword>
<comment type="caution">
    <text evidence="9">The sequence shown here is derived from an EMBL/GenBank/DDBJ whole genome shotgun (WGS) entry which is preliminary data.</text>
</comment>
<dbReference type="PROSITE" id="PS51257">
    <property type="entry name" value="PROKAR_LIPOPROTEIN"/>
    <property type="match status" value="1"/>
</dbReference>
<dbReference type="InterPro" id="IPR001764">
    <property type="entry name" value="Glyco_hydro_3_N"/>
</dbReference>
<dbReference type="InterPro" id="IPR017853">
    <property type="entry name" value="GH"/>
</dbReference>
<reference evidence="9 10" key="1">
    <citation type="submission" date="2024-01" db="EMBL/GenBank/DDBJ databases">
        <title>Genome insights into Plantactinospora sonchi sp. nov.</title>
        <authorList>
            <person name="Wang L."/>
        </authorList>
    </citation>
    <scope>NUCLEOTIDE SEQUENCE [LARGE SCALE GENOMIC DNA]</scope>
    <source>
        <strain evidence="9 10">NEAU-QY2</strain>
    </source>
</reference>
<dbReference type="Gene3D" id="3.20.20.300">
    <property type="entry name" value="Glycoside hydrolase, family 3, N-terminal domain"/>
    <property type="match status" value="1"/>
</dbReference>
<dbReference type="InterPro" id="IPR036962">
    <property type="entry name" value="Glyco_hydro_3_N_sf"/>
</dbReference>
<feature type="region of interest" description="Disordered" evidence="6">
    <location>
        <begin position="557"/>
        <end position="579"/>
    </location>
</feature>
<feature type="domain" description="Glycoside hydrolase family 3 N-terminal" evidence="8">
    <location>
        <begin position="105"/>
        <end position="418"/>
    </location>
</feature>
<dbReference type="EC" id="3.2.1.52" evidence="3"/>
<dbReference type="Proteomes" id="UP001332243">
    <property type="component" value="Unassembled WGS sequence"/>
</dbReference>
<dbReference type="InterPro" id="IPR036881">
    <property type="entry name" value="Glyco_hydro_3_C_sf"/>
</dbReference>
<evidence type="ECO:0000256" key="1">
    <source>
        <dbReference type="ARBA" id="ARBA00001231"/>
    </source>
</evidence>
<protein>
    <recommendedName>
        <fullName evidence="3">beta-N-acetylhexosaminidase</fullName>
        <ecNumber evidence="3">3.2.1.52</ecNumber>
    </recommendedName>
</protein>
<evidence type="ECO:0000256" key="7">
    <source>
        <dbReference type="SAM" id="SignalP"/>
    </source>
</evidence>
<evidence type="ECO:0000313" key="10">
    <source>
        <dbReference type="Proteomes" id="UP001332243"/>
    </source>
</evidence>
<feature type="region of interest" description="Disordered" evidence="6">
    <location>
        <begin position="27"/>
        <end position="57"/>
    </location>
</feature>
<evidence type="ECO:0000256" key="3">
    <source>
        <dbReference type="ARBA" id="ARBA00012663"/>
    </source>
</evidence>
<accession>A0ABU7S0D3</accession>
<evidence type="ECO:0000256" key="2">
    <source>
        <dbReference type="ARBA" id="ARBA00005336"/>
    </source>
</evidence>
<dbReference type="PROSITE" id="PS00775">
    <property type="entry name" value="GLYCOSYL_HYDROL_F3"/>
    <property type="match status" value="1"/>
</dbReference>
<dbReference type="InterPro" id="IPR019800">
    <property type="entry name" value="Glyco_hydro_3_AS"/>
</dbReference>
<dbReference type="PANTHER" id="PTHR30480:SF13">
    <property type="entry name" value="BETA-HEXOSAMINIDASE"/>
    <property type="match status" value="1"/>
</dbReference>
<evidence type="ECO:0000313" key="9">
    <source>
        <dbReference type="EMBL" id="MEE6262260.1"/>
    </source>
</evidence>
<dbReference type="GO" id="GO:0016798">
    <property type="term" value="F:hydrolase activity, acting on glycosyl bonds"/>
    <property type="evidence" value="ECO:0007669"/>
    <property type="project" value="UniProtKB-KW"/>
</dbReference>
<proteinExistence type="inferred from homology"/>
<dbReference type="EMBL" id="JAZGQK010000026">
    <property type="protein sequence ID" value="MEE6262260.1"/>
    <property type="molecule type" value="Genomic_DNA"/>
</dbReference>
<keyword evidence="7" id="KW-0732">Signal</keyword>
<keyword evidence="10" id="KW-1185">Reference proteome</keyword>
<name>A0ABU7S0D3_9ACTN</name>
<feature type="chain" id="PRO_5046984854" description="beta-N-acetylhexosaminidase" evidence="7">
    <location>
        <begin position="26"/>
        <end position="579"/>
    </location>
</feature>
<dbReference type="RefSeq" id="WP_331217188.1">
    <property type="nucleotide sequence ID" value="NZ_JAZGQK010000026.1"/>
</dbReference>